<dbReference type="PRINTS" id="PR00420">
    <property type="entry name" value="RNGMNOXGNASE"/>
</dbReference>
<evidence type="ECO:0000256" key="3">
    <source>
        <dbReference type="ARBA" id="ARBA00022827"/>
    </source>
</evidence>
<dbReference type="GO" id="GO:0071949">
    <property type="term" value="F:FAD binding"/>
    <property type="evidence" value="ECO:0007669"/>
    <property type="project" value="InterPro"/>
</dbReference>
<evidence type="ECO:0000256" key="2">
    <source>
        <dbReference type="ARBA" id="ARBA00022630"/>
    </source>
</evidence>
<dbReference type="OrthoDB" id="16820at2759"/>
<protein>
    <submittedName>
        <fullName evidence="7">3-hydroxybenzoate 6-hydroxylase 1</fullName>
    </submittedName>
</protein>
<evidence type="ECO:0000313" key="7">
    <source>
        <dbReference type="EMBL" id="KAF5706004.1"/>
    </source>
</evidence>
<dbReference type="Gene3D" id="3.50.50.60">
    <property type="entry name" value="FAD/NAD(P)-binding domain"/>
    <property type="match status" value="1"/>
</dbReference>
<evidence type="ECO:0000256" key="4">
    <source>
        <dbReference type="ARBA" id="ARBA00023002"/>
    </source>
</evidence>
<accession>A0A8H6D724</accession>
<organism evidence="7 8">
    <name type="scientific">Fusarium mundagurra</name>
    <dbReference type="NCBI Taxonomy" id="1567541"/>
    <lineage>
        <taxon>Eukaryota</taxon>
        <taxon>Fungi</taxon>
        <taxon>Dikarya</taxon>
        <taxon>Ascomycota</taxon>
        <taxon>Pezizomycotina</taxon>
        <taxon>Sordariomycetes</taxon>
        <taxon>Hypocreomycetidae</taxon>
        <taxon>Hypocreales</taxon>
        <taxon>Nectriaceae</taxon>
        <taxon>Fusarium</taxon>
        <taxon>Fusarium fujikuroi species complex</taxon>
    </lineage>
</organism>
<dbReference type="PROSITE" id="PS51257">
    <property type="entry name" value="PROKAR_LIPOPROTEIN"/>
    <property type="match status" value="1"/>
</dbReference>
<dbReference type="Pfam" id="PF01494">
    <property type="entry name" value="FAD_binding_3"/>
    <property type="match status" value="1"/>
</dbReference>
<proteinExistence type="inferred from homology"/>
<comment type="similarity">
    <text evidence="1">Belongs to the paxM FAD-dependent monooxygenase family.</text>
</comment>
<keyword evidence="3" id="KW-0274">FAD</keyword>
<keyword evidence="4" id="KW-0560">Oxidoreductase</keyword>
<dbReference type="InterPro" id="IPR002938">
    <property type="entry name" value="FAD-bd"/>
</dbReference>
<feature type="domain" description="FAD-binding" evidence="6">
    <location>
        <begin position="2"/>
        <end position="157"/>
    </location>
</feature>
<dbReference type="SUPFAM" id="SSF54373">
    <property type="entry name" value="FAD-linked reductases, C-terminal domain"/>
    <property type="match status" value="1"/>
</dbReference>
<evidence type="ECO:0000256" key="1">
    <source>
        <dbReference type="ARBA" id="ARBA00007992"/>
    </source>
</evidence>
<evidence type="ECO:0000256" key="5">
    <source>
        <dbReference type="ARBA" id="ARBA00023033"/>
    </source>
</evidence>
<name>A0A8H6D724_9HYPO</name>
<dbReference type="InterPro" id="IPR050493">
    <property type="entry name" value="FAD-dep_Monooxygenase_BioMet"/>
</dbReference>
<dbReference type="PANTHER" id="PTHR13789:SF311">
    <property type="entry name" value="HYDROXYLASE, PUTATIVE (AFU_ORTHOLOGUE AFUA_5G10180)-RELATED"/>
    <property type="match status" value="1"/>
</dbReference>
<sequence length="394" mass="43723">MKVVIVGAGLGGIACGIACRRQGLDVTILERAPELSEASVFEKIKCKATEILVRHLRRWDNGDVLATRKYGPVSYGKYGYPAMVIHRADLQQALIETAAELGIEIKTGCDVMKADFEATEVILTDGQRFRADAIVGADGIWSTLRSQVVGQAIEPTETGDLAYRGTFTRQQLEELDDAEVIRFCDENKQTLTLWLGPLKHAVFYAIRGGELWNLVLLTPDGMKKGQRTEKGDLAEMCRVFEGWDPISKYKFVLLGDSAHPTLPYQSQGAAMAFGDAAVLGALLGRFRRTSKEKLEASGMTLPKVLGIFESLQKPYSTLNVKGAATNRIMYHLPDGEEQQQRDREFSRMTTDSQSKWTWIDGKYQRHIIGTDLVKMAMDKFDSEVNADGQGLECS</sequence>
<keyword evidence="8" id="KW-1185">Reference proteome</keyword>
<dbReference type="GO" id="GO:0004497">
    <property type="term" value="F:monooxygenase activity"/>
    <property type="evidence" value="ECO:0007669"/>
    <property type="project" value="UniProtKB-KW"/>
</dbReference>
<evidence type="ECO:0000259" key="6">
    <source>
        <dbReference type="Pfam" id="PF01494"/>
    </source>
</evidence>
<dbReference type="InterPro" id="IPR036188">
    <property type="entry name" value="FAD/NAD-bd_sf"/>
</dbReference>
<keyword evidence="5" id="KW-0503">Monooxygenase</keyword>
<comment type="caution">
    <text evidence="7">The sequence shown here is derived from an EMBL/GenBank/DDBJ whole genome shotgun (WGS) entry which is preliminary data.</text>
</comment>
<dbReference type="Proteomes" id="UP000544331">
    <property type="component" value="Unassembled WGS sequence"/>
</dbReference>
<dbReference type="AlphaFoldDB" id="A0A8H6D724"/>
<reference evidence="7 8" key="1">
    <citation type="submission" date="2020-05" db="EMBL/GenBank/DDBJ databases">
        <title>Identification and distribution of gene clusters putatively required for synthesis of sphingolipid metabolism inhibitors in phylogenetically diverse species of the filamentous fungus Fusarium.</title>
        <authorList>
            <person name="Kim H.-S."/>
            <person name="Busman M."/>
            <person name="Brown D.W."/>
            <person name="Divon H."/>
            <person name="Uhlig S."/>
            <person name="Proctor R.H."/>
        </authorList>
    </citation>
    <scope>NUCLEOTIDE SEQUENCE [LARGE SCALE GENOMIC DNA]</scope>
    <source>
        <strain evidence="7 8">NRRL 66235</strain>
    </source>
</reference>
<dbReference type="SUPFAM" id="SSF51905">
    <property type="entry name" value="FAD/NAD(P)-binding domain"/>
    <property type="match status" value="1"/>
</dbReference>
<dbReference type="PANTHER" id="PTHR13789">
    <property type="entry name" value="MONOOXYGENASE"/>
    <property type="match status" value="1"/>
</dbReference>
<dbReference type="EMBL" id="JAAOAN010000465">
    <property type="protein sequence ID" value="KAF5706004.1"/>
    <property type="molecule type" value="Genomic_DNA"/>
</dbReference>
<evidence type="ECO:0000313" key="8">
    <source>
        <dbReference type="Proteomes" id="UP000544331"/>
    </source>
</evidence>
<gene>
    <name evidence="7" type="ORF">FMUND_11813</name>
</gene>
<keyword evidence="2" id="KW-0285">Flavoprotein</keyword>